<accession>A0A1G1ZCB1</accession>
<sequence length="194" mass="21678">MKFSERCWDILKGDGVGIMPTDTIYGVVGSAMNKDTVDRIYTIRHRDRRKPMIVLISSSDEFRKFGMKLGSEDLEALSKVWPGKVSVILPCINPEFEYLSCGTSSIAFRVPYDEDLRELLLATGPVVAPSANLEGKEPATTIVKAEEYFGSDVDFYEDGGKIENTPSTLVLLDRGKFRVVRQGAERLSKDLVLY</sequence>
<comment type="caution">
    <text evidence="13">The sequence shown here is derived from an EMBL/GenBank/DDBJ whole genome shotgun (WGS) entry which is preliminary data.</text>
</comment>
<dbReference type="GO" id="GO:0000049">
    <property type="term" value="F:tRNA binding"/>
    <property type="evidence" value="ECO:0007669"/>
    <property type="project" value="TreeGrafter"/>
</dbReference>
<dbReference type="NCBIfam" id="TIGR00057">
    <property type="entry name" value="L-threonylcarbamoyladenylate synthase"/>
    <property type="match status" value="1"/>
</dbReference>
<dbReference type="InterPro" id="IPR050156">
    <property type="entry name" value="TC-AMP_synthase_SUA5"/>
</dbReference>
<dbReference type="Proteomes" id="UP000177801">
    <property type="component" value="Unassembled WGS sequence"/>
</dbReference>
<evidence type="ECO:0000313" key="14">
    <source>
        <dbReference type="Proteomes" id="UP000177801"/>
    </source>
</evidence>
<evidence type="ECO:0000256" key="8">
    <source>
        <dbReference type="ARBA" id="ARBA00022741"/>
    </source>
</evidence>
<keyword evidence="4" id="KW-0963">Cytoplasm</keyword>
<dbReference type="GO" id="GO:0006450">
    <property type="term" value="P:regulation of translational fidelity"/>
    <property type="evidence" value="ECO:0007669"/>
    <property type="project" value="TreeGrafter"/>
</dbReference>
<organism evidence="13 14">
    <name type="scientific">Candidatus Colwellbacteria bacterium RIFCSPLOWO2_12_FULL_46_17</name>
    <dbReference type="NCBI Taxonomy" id="1797695"/>
    <lineage>
        <taxon>Bacteria</taxon>
        <taxon>Candidatus Colwelliibacteriota</taxon>
    </lineage>
</organism>
<dbReference type="EC" id="2.7.7.87" evidence="3"/>
<dbReference type="GO" id="GO:0005524">
    <property type="term" value="F:ATP binding"/>
    <property type="evidence" value="ECO:0007669"/>
    <property type="project" value="UniProtKB-KW"/>
</dbReference>
<dbReference type="Pfam" id="PF01300">
    <property type="entry name" value="Sua5_yciO_yrdC"/>
    <property type="match status" value="1"/>
</dbReference>
<dbReference type="InterPro" id="IPR006070">
    <property type="entry name" value="Sua5-like_dom"/>
</dbReference>
<keyword evidence="5" id="KW-0808">Transferase</keyword>
<reference evidence="13 14" key="1">
    <citation type="journal article" date="2016" name="Nat. Commun.">
        <title>Thousands of microbial genomes shed light on interconnected biogeochemical processes in an aquifer system.</title>
        <authorList>
            <person name="Anantharaman K."/>
            <person name="Brown C.T."/>
            <person name="Hug L.A."/>
            <person name="Sharon I."/>
            <person name="Castelle C.J."/>
            <person name="Probst A.J."/>
            <person name="Thomas B.C."/>
            <person name="Singh A."/>
            <person name="Wilkins M.J."/>
            <person name="Karaoz U."/>
            <person name="Brodie E.L."/>
            <person name="Williams K.H."/>
            <person name="Hubbard S.S."/>
            <person name="Banfield J.F."/>
        </authorList>
    </citation>
    <scope>NUCLEOTIDE SEQUENCE [LARGE SCALE GENOMIC DNA]</scope>
</reference>
<keyword evidence="8" id="KW-0547">Nucleotide-binding</keyword>
<proteinExistence type="inferred from homology"/>
<evidence type="ECO:0000313" key="13">
    <source>
        <dbReference type="EMBL" id="OGY62154.1"/>
    </source>
</evidence>
<gene>
    <name evidence="13" type="ORF">A3G58_02345</name>
</gene>
<evidence type="ECO:0000256" key="1">
    <source>
        <dbReference type="ARBA" id="ARBA00004496"/>
    </source>
</evidence>
<evidence type="ECO:0000256" key="2">
    <source>
        <dbReference type="ARBA" id="ARBA00007663"/>
    </source>
</evidence>
<dbReference type="PANTHER" id="PTHR17490">
    <property type="entry name" value="SUA5"/>
    <property type="match status" value="1"/>
</dbReference>
<dbReference type="InterPro" id="IPR017945">
    <property type="entry name" value="DHBP_synth_RibB-like_a/b_dom"/>
</dbReference>
<comment type="similarity">
    <text evidence="2">Belongs to the SUA5 family.</text>
</comment>
<dbReference type="PANTHER" id="PTHR17490:SF16">
    <property type="entry name" value="THREONYLCARBAMOYL-AMP SYNTHASE"/>
    <property type="match status" value="1"/>
</dbReference>
<dbReference type="AlphaFoldDB" id="A0A1G1ZCB1"/>
<comment type="catalytic activity">
    <reaction evidence="11">
        <text>L-threonine + hydrogencarbonate + ATP = L-threonylcarbamoyladenylate + diphosphate + H2O</text>
        <dbReference type="Rhea" id="RHEA:36407"/>
        <dbReference type="ChEBI" id="CHEBI:15377"/>
        <dbReference type="ChEBI" id="CHEBI:17544"/>
        <dbReference type="ChEBI" id="CHEBI:30616"/>
        <dbReference type="ChEBI" id="CHEBI:33019"/>
        <dbReference type="ChEBI" id="CHEBI:57926"/>
        <dbReference type="ChEBI" id="CHEBI:73682"/>
        <dbReference type="EC" id="2.7.7.87"/>
    </reaction>
</comment>
<dbReference type="Gene3D" id="3.90.870.10">
    <property type="entry name" value="DHBP synthase"/>
    <property type="match status" value="1"/>
</dbReference>
<dbReference type="GO" id="GO:0008033">
    <property type="term" value="P:tRNA processing"/>
    <property type="evidence" value="ECO:0007669"/>
    <property type="project" value="UniProtKB-KW"/>
</dbReference>
<evidence type="ECO:0000256" key="7">
    <source>
        <dbReference type="ARBA" id="ARBA00022695"/>
    </source>
</evidence>
<keyword evidence="6" id="KW-0819">tRNA processing</keyword>
<comment type="subcellular location">
    <subcellularLocation>
        <location evidence="1">Cytoplasm</location>
    </subcellularLocation>
</comment>
<evidence type="ECO:0000256" key="10">
    <source>
        <dbReference type="ARBA" id="ARBA00029774"/>
    </source>
</evidence>
<evidence type="ECO:0000259" key="12">
    <source>
        <dbReference type="PROSITE" id="PS51163"/>
    </source>
</evidence>
<dbReference type="GO" id="GO:0061710">
    <property type="term" value="F:L-threonylcarbamoyladenylate synthase"/>
    <property type="evidence" value="ECO:0007669"/>
    <property type="project" value="UniProtKB-EC"/>
</dbReference>
<protein>
    <recommendedName>
        <fullName evidence="10">L-threonylcarbamoyladenylate synthase</fullName>
        <ecNumber evidence="3">2.7.7.87</ecNumber>
    </recommendedName>
    <alternativeName>
        <fullName evidence="10">L-threonylcarbamoyladenylate synthase</fullName>
    </alternativeName>
</protein>
<evidence type="ECO:0000256" key="9">
    <source>
        <dbReference type="ARBA" id="ARBA00022840"/>
    </source>
</evidence>
<keyword evidence="7" id="KW-0548">Nucleotidyltransferase</keyword>
<dbReference type="EMBL" id="MHJD01000026">
    <property type="protein sequence ID" value="OGY62154.1"/>
    <property type="molecule type" value="Genomic_DNA"/>
</dbReference>
<evidence type="ECO:0000256" key="3">
    <source>
        <dbReference type="ARBA" id="ARBA00012584"/>
    </source>
</evidence>
<keyword evidence="9" id="KW-0067">ATP-binding</keyword>
<evidence type="ECO:0000256" key="11">
    <source>
        <dbReference type="ARBA" id="ARBA00048366"/>
    </source>
</evidence>
<dbReference type="PROSITE" id="PS51163">
    <property type="entry name" value="YRDC"/>
    <property type="match status" value="1"/>
</dbReference>
<dbReference type="GO" id="GO:0003725">
    <property type="term" value="F:double-stranded RNA binding"/>
    <property type="evidence" value="ECO:0007669"/>
    <property type="project" value="InterPro"/>
</dbReference>
<evidence type="ECO:0000256" key="4">
    <source>
        <dbReference type="ARBA" id="ARBA00022490"/>
    </source>
</evidence>
<dbReference type="SUPFAM" id="SSF55821">
    <property type="entry name" value="YrdC/RibB"/>
    <property type="match status" value="1"/>
</dbReference>
<name>A0A1G1ZCB1_9BACT</name>
<evidence type="ECO:0000256" key="5">
    <source>
        <dbReference type="ARBA" id="ARBA00022679"/>
    </source>
</evidence>
<dbReference type="GO" id="GO:0005737">
    <property type="term" value="C:cytoplasm"/>
    <property type="evidence" value="ECO:0007669"/>
    <property type="project" value="UniProtKB-SubCell"/>
</dbReference>
<feature type="domain" description="YrdC-like" evidence="12">
    <location>
        <begin position="1"/>
        <end position="185"/>
    </location>
</feature>
<evidence type="ECO:0000256" key="6">
    <source>
        <dbReference type="ARBA" id="ARBA00022694"/>
    </source>
</evidence>